<keyword evidence="9" id="KW-1185">Reference proteome</keyword>
<proteinExistence type="inferred from homology"/>
<dbReference type="GO" id="GO:0005886">
    <property type="term" value="C:plasma membrane"/>
    <property type="evidence" value="ECO:0007669"/>
    <property type="project" value="TreeGrafter"/>
</dbReference>
<evidence type="ECO:0000256" key="6">
    <source>
        <dbReference type="PIRNR" id="PIRNR015840"/>
    </source>
</evidence>
<evidence type="ECO:0000256" key="2">
    <source>
        <dbReference type="ARBA" id="ARBA00009457"/>
    </source>
</evidence>
<evidence type="ECO:0000256" key="3">
    <source>
        <dbReference type="ARBA" id="ARBA00022692"/>
    </source>
</evidence>
<name>A0A504Y1F9_FASGI</name>
<dbReference type="PANTHER" id="PTHR10926">
    <property type="entry name" value="CELL CYCLE CONTROL PROTEIN 50"/>
    <property type="match status" value="1"/>
</dbReference>
<evidence type="ECO:0000256" key="7">
    <source>
        <dbReference type="SAM" id="Phobius"/>
    </source>
</evidence>
<comment type="subcellular location">
    <subcellularLocation>
        <location evidence="1">Membrane</location>
        <topology evidence="1">Multi-pass membrane protein</topology>
    </subcellularLocation>
</comment>
<dbReference type="OrthoDB" id="340608at2759"/>
<evidence type="ECO:0000313" key="8">
    <source>
        <dbReference type="EMBL" id="TPP53869.1"/>
    </source>
</evidence>
<dbReference type="Proteomes" id="UP000316759">
    <property type="component" value="Unassembled WGS sequence"/>
</dbReference>
<dbReference type="STRING" id="46835.A0A504Y1F9"/>
<dbReference type="GO" id="GO:0005783">
    <property type="term" value="C:endoplasmic reticulum"/>
    <property type="evidence" value="ECO:0007669"/>
    <property type="project" value="TreeGrafter"/>
</dbReference>
<feature type="transmembrane region" description="Helical" evidence="7">
    <location>
        <begin position="308"/>
        <end position="330"/>
    </location>
</feature>
<dbReference type="EMBL" id="SUNJ01015536">
    <property type="protein sequence ID" value="TPP53869.1"/>
    <property type="molecule type" value="Genomic_DNA"/>
</dbReference>
<dbReference type="InterPro" id="IPR005045">
    <property type="entry name" value="CDC50/LEM3_fam"/>
</dbReference>
<dbReference type="PANTHER" id="PTHR10926:SF0">
    <property type="entry name" value="CDC50, ISOFORM A"/>
    <property type="match status" value="1"/>
</dbReference>
<feature type="transmembrane region" description="Helical" evidence="7">
    <location>
        <begin position="38"/>
        <end position="57"/>
    </location>
</feature>
<sequence>MSVELLESSSHSRRPKDSPFFQQRLPAWQPMFTAKKSAATFIVLGIVFIPIGVILWITSNNVTEYVVDYTNCVDKTTNKSCSEQLDASTSCECVTSVRITSDIPGPVYFYYGLKNFYQNHRRYGRSKSDAQLLGQKVAPNSLSSCAPYATVDSGGMKKAILPCGAIANSIFNDTFVITYHSDTKPATVVNMTSKGIAWKSDIDRKYGILTQEAAADTVKPPNWPRDEFKRTSEPFKSDEELMVWMRVAALPDFRKLHRRVVHEGDFSSGLPAGNYTVSVNYSFPVTGFGGRKSFIIGNVSWLGGKNNALGVTCIVTGVLHVMLGIAFLIVHIYSSRRYASALATMHTEMFEIASQHRDNSSVRIRTPIELPRVTVLFRL</sequence>
<keyword evidence="3 7" id="KW-0812">Transmembrane</keyword>
<evidence type="ECO:0000256" key="4">
    <source>
        <dbReference type="ARBA" id="ARBA00022989"/>
    </source>
</evidence>
<keyword evidence="4 7" id="KW-1133">Transmembrane helix</keyword>
<keyword evidence="5 6" id="KW-0472">Membrane</keyword>
<evidence type="ECO:0000256" key="1">
    <source>
        <dbReference type="ARBA" id="ARBA00004141"/>
    </source>
</evidence>
<protein>
    <submittedName>
        <fullName evidence="8">Cell cycle control protein 50A</fullName>
    </submittedName>
</protein>
<evidence type="ECO:0000256" key="5">
    <source>
        <dbReference type="ARBA" id="ARBA00023136"/>
    </source>
</evidence>
<dbReference type="AlphaFoldDB" id="A0A504Y1F9"/>
<evidence type="ECO:0000313" key="9">
    <source>
        <dbReference type="Proteomes" id="UP000316759"/>
    </source>
</evidence>
<reference evidence="8 9" key="1">
    <citation type="submission" date="2019-04" db="EMBL/GenBank/DDBJ databases">
        <title>Annotation for the trematode Fasciola gigantica.</title>
        <authorList>
            <person name="Choi Y.-J."/>
        </authorList>
    </citation>
    <scope>NUCLEOTIDE SEQUENCE [LARGE SCALE GENOMIC DNA]</scope>
    <source>
        <strain evidence="8">Uganda_cow_1</strain>
    </source>
</reference>
<dbReference type="PIRSF" id="PIRSF015840">
    <property type="entry name" value="DUF284_TM_euk"/>
    <property type="match status" value="1"/>
</dbReference>
<comment type="caution">
    <text evidence="8">The sequence shown here is derived from an EMBL/GenBank/DDBJ whole genome shotgun (WGS) entry which is preliminary data.</text>
</comment>
<organism evidence="8 9">
    <name type="scientific">Fasciola gigantica</name>
    <name type="common">Giant liver fluke</name>
    <dbReference type="NCBI Taxonomy" id="46835"/>
    <lineage>
        <taxon>Eukaryota</taxon>
        <taxon>Metazoa</taxon>
        <taxon>Spiralia</taxon>
        <taxon>Lophotrochozoa</taxon>
        <taxon>Platyhelminthes</taxon>
        <taxon>Trematoda</taxon>
        <taxon>Digenea</taxon>
        <taxon>Plagiorchiida</taxon>
        <taxon>Echinostomata</taxon>
        <taxon>Echinostomatoidea</taxon>
        <taxon>Fasciolidae</taxon>
        <taxon>Fasciola</taxon>
    </lineage>
</organism>
<dbReference type="GO" id="GO:0005794">
    <property type="term" value="C:Golgi apparatus"/>
    <property type="evidence" value="ECO:0007669"/>
    <property type="project" value="TreeGrafter"/>
</dbReference>
<dbReference type="Pfam" id="PF03381">
    <property type="entry name" value="CDC50"/>
    <property type="match status" value="1"/>
</dbReference>
<comment type="similarity">
    <text evidence="2 6">Belongs to the CDC50/LEM3 family.</text>
</comment>
<gene>
    <name evidence="8" type="ORF">FGIG_11654</name>
</gene>
<accession>A0A504Y1F9</accession>